<accession>A0AAU7Q6N6</accession>
<proteinExistence type="predicted"/>
<organism evidence="1">
    <name type="scientific">Acerihabitans sp. KWT182</name>
    <dbReference type="NCBI Taxonomy" id="3157919"/>
    <lineage>
        <taxon>Bacteria</taxon>
        <taxon>Pseudomonadati</taxon>
        <taxon>Pseudomonadota</taxon>
        <taxon>Gammaproteobacteria</taxon>
        <taxon>Enterobacterales</taxon>
        <taxon>Pectobacteriaceae</taxon>
        <taxon>Acerihabitans</taxon>
    </lineage>
</organism>
<protein>
    <submittedName>
        <fullName evidence="1">Uncharacterized protein</fullName>
    </submittedName>
</protein>
<reference evidence="1" key="1">
    <citation type="submission" date="2024-06" db="EMBL/GenBank/DDBJ databases">
        <authorList>
            <person name="Coelho C."/>
            <person name="Bento M."/>
            <person name="Garcia E."/>
            <person name="Camelo A."/>
            <person name="Brandao I."/>
            <person name="Espirito Santo C."/>
            <person name="Trovao J."/>
            <person name="Verissimo A."/>
            <person name="Costa J."/>
            <person name="Tiago I."/>
        </authorList>
    </citation>
    <scope>NUCLEOTIDE SEQUENCE</scope>
    <source>
        <strain evidence="1">KWT182</strain>
    </source>
</reference>
<evidence type="ECO:0000313" key="1">
    <source>
        <dbReference type="EMBL" id="XBS68799.1"/>
    </source>
</evidence>
<dbReference type="AlphaFoldDB" id="A0AAU7Q6N6"/>
<sequence>MASIKYINEFIYNTNRLCVCFTAAKSIAKKSTLHDAENANSNNRIRSLERVSHIALDFGNSIKTPLLSLTQWLPAVLFYSLPLSQARNIPDNKNNDDHDFLNVGEKLRQMSLNLQQEKDLHVKPTAAGKMRIKKCAAGHHDRPLPHQCVGLSPP</sequence>
<dbReference type="EMBL" id="CP157947">
    <property type="protein sequence ID" value="XBS68799.1"/>
    <property type="molecule type" value="Genomic_DNA"/>
</dbReference>
<gene>
    <name evidence="1" type="ORF">ABK905_19790</name>
</gene>
<name>A0AAU7Q6N6_9GAMM</name>